<comment type="caution">
    <text evidence="2">The sequence shown here is derived from an EMBL/GenBank/DDBJ whole genome shotgun (WGS) entry which is preliminary data.</text>
</comment>
<sequence length="88" mass="10041">MRETLEEEALHKIRKGELSVRKASATFAIPKTTLLDKVSGRCSDYAKSGPPGVLSDDEERLLVEWLINMSKIWYGQTRQQLSMVVKKF</sequence>
<gene>
    <name evidence="2" type="ORF">HOLleu_03140</name>
</gene>
<dbReference type="Pfam" id="PF05225">
    <property type="entry name" value="HTH_psq"/>
    <property type="match status" value="1"/>
</dbReference>
<dbReference type="GO" id="GO:0003677">
    <property type="term" value="F:DNA binding"/>
    <property type="evidence" value="ECO:0007669"/>
    <property type="project" value="InterPro"/>
</dbReference>
<evidence type="ECO:0000313" key="2">
    <source>
        <dbReference type="EMBL" id="KAJ8050081.1"/>
    </source>
</evidence>
<dbReference type="Gene3D" id="1.10.10.60">
    <property type="entry name" value="Homeodomain-like"/>
    <property type="match status" value="1"/>
</dbReference>
<proteinExistence type="predicted"/>
<dbReference type="InterPro" id="IPR009057">
    <property type="entry name" value="Homeodomain-like_sf"/>
</dbReference>
<dbReference type="OrthoDB" id="4327074at2759"/>
<protein>
    <recommendedName>
        <fullName evidence="1">HTH psq-type domain-containing protein</fullName>
    </recommendedName>
</protein>
<evidence type="ECO:0000313" key="3">
    <source>
        <dbReference type="Proteomes" id="UP001152320"/>
    </source>
</evidence>
<dbReference type="Proteomes" id="UP001152320">
    <property type="component" value="Chromosome 1"/>
</dbReference>
<name>A0A9Q1CRK6_HOLLE</name>
<keyword evidence="3" id="KW-1185">Reference proteome</keyword>
<dbReference type="AlphaFoldDB" id="A0A9Q1CRK6"/>
<reference evidence="2" key="1">
    <citation type="submission" date="2021-10" db="EMBL/GenBank/DDBJ databases">
        <title>Tropical sea cucumber genome reveals ecological adaptation and Cuvierian tubules defense mechanism.</title>
        <authorList>
            <person name="Chen T."/>
        </authorList>
    </citation>
    <scope>NUCLEOTIDE SEQUENCE</scope>
    <source>
        <strain evidence="2">Nanhai2018</strain>
        <tissue evidence="2">Muscle</tissue>
    </source>
</reference>
<accession>A0A9Q1CRK6</accession>
<feature type="domain" description="HTH psq-type" evidence="1">
    <location>
        <begin position="7"/>
        <end position="38"/>
    </location>
</feature>
<evidence type="ECO:0000259" key="1">
    <source>
        <dbReference type="Pfam" id="PF05225"/>
    </source>
</evidence>
<organism evidence="2 3">
    <name type="scientific">Holothuria leucospilota</name>
    <name type="common">Black long sea cucumber</name>
    <name type="synonym">Mertensiothuria leucospilota</name>
    <dbReference type="NCBI Taxonomy" id="206669"/>
    <lineage>
        <taxon>Eukaryota</taxon>
        <taxon>Metazoa</taxon>
        <taxon>Echinodermata</taxon>
        <taxon>Eleutherozoa</taxon>
        <taxon>Echinozoa</taxon>
        <taxon>Holothuroidea</taxon>
        <taxon>Aspidochirotacea</taxon>
        <taxon>Aspidochirotida</taxon>
        <taxon>Holothuriidae</taxon>
        <taxon>Holothuria</taxon>
    </lineage>
</organism>
<dbReference type="SUPFAM" id="SSF46689">
    <property type="entry name" value="Homeodomain-like"/>
    <property type="match status" value="1"/>
</dbReference>
<dbReference type="InterPro" id="IPR007889">
    <property type="entry name" value="HTH_Psq"/>
</dbReference>
<dbReference type="EMBL" id="JAIZAY010000001">
    <property type="protein sequence ID" value="KAJ8050081.1"/>
    <property type="molecule type" value="Genomic_DNA"/>
</dbReference>